<organism evidence="1">
    <name type="scientific">Schistosoma curassoni</name>
    <dbReference type="NCBI Taxonomy" id="6186"/>
    <lineage>
        <taxon>Eukaryota</taxon>
        <taxon>Metazoa</taxon>
        <taxon>Spiralia</taxon>
        <taxon>Lophotrochozoa</taxon>
        <taxon>Platyhelminthes</taxon>
        <taxon>Trematoda</taxon>
        <taxon>Digenea</taxon>
        <taxon>Strigeidida</taxon>
        <taxon>Schistosomatoidea</taxon>
        <taxon>Schistosomatidae</taxon>
        <taxon>Schistosoma</taxon>
    </lineage>
</organism>
<evidence type="ECO:0000313" key="1">
    <source>
        <dbReference type="WBParaSite" id="SCUD_0000500501-mRNA-1"/>
    </source>
</evidence>
<dbReference type="AlphaFoldDB" id="A0A183JQL6"/>
<reference evidence="1" key="1">
    <citation type="submission" date="2016-06" db="UniProtKB">
        <authorList>
            <consortium name="WormBaseParasite"/>
        </authorList>
    </citation>
    <scope>IDENTIFICATION</scope>
</reference>
<name>A0A183JQL6_9TREM</name>
<sequence length="68" mass="7279">MISGDRHGQSSLGRRDLRLTISVTVERCVQSEISEGVASAGGDTFNFTTATSSRILTTRQGHQDGIGR</sequence>
<dbReference type="WBParaSite" id="SCUD_0000500501-mRNA-1">
    <property type="protein sequence ID" value="SCUD_0000500501-mRNA-1"/>
    <property type="gene ID" value="SCUD_0000500501"/>
</dbReference>
<accession>A0A183JQL6</accession>
<protein>
    <submittedName>
        <fullName evidence="1">Kinesin motor domain-containing protein</fullName>
    </submittedName>
</protein>
<proteinExistence type="predicted"/>